<gene>
    <name evidence="4" type="ORF">H8730_16985</name>
</gene>
<dbReference type="GO" id="GO:0010181">
    <property type="term" value="F:FMN binding"/>
    <property type="evidence" value="ECO:0007669"/>
    <property type="project" value="InterPro"/>
</dbReference>
<feature type="signal peptide" evidence="2">
    <location>
        <begin position="1"/>
        <end position="21"/>
    </location>
</feature>
<reference evidence="4" key="1">
    <citation type="submission" date="2020-08" db="EMBL/GenBank/DDBJ databases">
        <title>Genome public.</title>
        <authorList>
            <person name="Liu C."/>
            <person name="Sun Q."/>
        </authorList>
    </citation>
    <scope>NUCLEOTIDE SEQUENCE</scope>
    <source>
        <strain evidence="4">NSJ-32</strain>
    </source>
</reference>
<dbReference type="Proteomes" id="UP000657006">
    <property type="component" value="Unassembled WGS sequence"/>
</dbReference>
<dbReference type="PANTHER" id="PTHR39201:SF1">
    <property type="entry name" value="FLAVODOXIN-LIKE DOMAIN-CONTAINING PROTEIN"/>
    <property type="match status" value="1"/>
</dbReference>
<dbReference type="Pfam" id="PF12682">
    <property type="entry name" value="Flavodoxin_4"/>
    <property type="match status" value="1"/>
</dbReference>
<dbReference type="EMBL" id="JACRSQ010000059">
    <property type="protein sequence ID" value="MBC8545230.1"/>
    <property type="molecule type" value="Genomic_DNA"/>
</dbReference>
<keyword evidence="2" id="KW-0732">Signal</keyword>
<evidence type="ECO:0000256" key="2">
    <source>
        <dbReference type="SAM" id="SignalP"/>
    </source>
</evidence>
<keyword evidence="5" id="KW-1185">Reference proteome</keyword>
<feature type="chain" id="PRO_5037219078" evidence="2">
    <location>
        <begin position="22"/>
        <end position="249"/>
    </location>
</feature>
<proteinExistence type="predicted"/>
<sequence length="249" mass="26996">MRKLTGILLATFVLMSLPACGSNTNQPTQGIIERPQQNESTKTQETPPASRDDEQPENNAAANPEASTGSNIVIAYFTVPETDGVDTVANASRVATENGVVGNTEFIAMEIQKNLGGDLFAIETVQEYPGSHDALLEFAYNEKSDDARPELSTHIESLDGYEYIFIGFPNWNADLPMPLYTFFEEYDFSGKTIIPFVTHGGSGFSSTIRTIQGLEPDATVMEAGLSVSRNSVPNAQADVKSWTDSLLAD</sequence>
<evidence type="ECO:0000259" key="3">
    <source>
        <dbReference type="Pfam" id="PF12682"/>
    </source>
</evidence>
<dbReference type="Gene3D" id="3.40.50.360">
    <property type="match status" value="1"/>
</dbReference>
<name>A0A926DTY6_9FIRM</name>
<organism evidence="4 5">
    <name type="scientific">Bianquea renquensis</name>
    <dbReference type="NCBI Taxonomy" id="2763661"/>
    <lineage>
        <taxon>Bacteria</taxon>
        <taxon>Bacillati</taxon>
        <taxon>Bacillota</taxon>
        <taxon>Clostridia</taxon>
        <taxon>Eubacteriales</taxon>
        <taxon>Bianqueaceae</taxon>
        <taxon>Bianquea</taxon>
    </lineage>
</organism>
<dbReference type="InterPro" id="IPR029039">
    <property type="entry name" value="Flavoprotein-like_sf"/>
</dbReference>
<dbReference type="PANTHER" id="PTHR39201">
    <property type="entry name" value="EXPORTED PROTEIN-RELATED"/>
    <property type="match status" value="1"/>
</dbReference>
<feature type="compositionally biased region" description="Polar residues" evidence="1">
    <location>
        <begin position="23"/>
        <end position="47"/>
    </location>
</feature>
<dbReference type="RefSeq" id="WP_177718198.1">
    <property type="nucleotide sequence ID" value="NZ_JACRSQ010000059.1"/>
</dbReference>
<feature type="domain" description="Flavodoxin-like" evidence="3">
    <location>
        <begin position="102"/>
        <end position="243"/>
    </location>
</feature>
<evidence type="ECO:0000256" key="1">
    <source>
        <dbReference type="SAM" id="MobiDB-lite"/>
    </source>
</evidence>
<dbReference type="AlphaFoldDB" id="A0A926DTY6"/>
<accession>A0A926DTY6</accession>
<feature type="region of interest" description="Disordered" evidence="1">
    <location>
        <begin position="23"/>
        <end position="65"/>
    </location>
</feature>
<evidence type="ECO:0000313" key="4">
    <source>
        <dbReference type="EMBL" id="MBC8545230.1"/>
    </source>
</evidence>
<dbReference type="NCBIfam" id="NF005389">
    <property type="entry name" value="PRK06934.1"/>
    <property type="match status" value="1"/>
</dbReference>
<dbReference type="InterPro" id="IPR008254">
    <property type="entry name" value="Flavodoxin/NO_synth"/>
</dbReference>
<dbReference type="SUPFAM" id="SSF52218">
    <property type="entry name" value="Flavoproteins"/>
    <property type="match status" value="1"/>
</dbReference>
<protein>
    <submittedName>
        <fullName evidence="4">Flavodoxin</fullName>
    </submittedName>
</protein>
<dbReference type="GO" id="GO:0016651">
    <property type="term" value="F:oxidoreductase activity, acting on NAD(P)H"/>
    <property type="evidence" value="ECO:0007669"/>
    <property type="project" value="UniProtKB-ARBA"/>
</dbReference>
<evidence type="ECO:0000313" key="5">
    <source>
        <dbReference type="Proteomes" id="UP000657006"/>
    </source>
</evidence>
<comment type="caution">
    <text evidence="4">The sequence shown here is derived from an EMBL/GenBank/DDBJ whole genome shotgun (WGS) entry which is preliminary data.</text>
</comment>